<dbReference type="Proteomes" id="UP001597227">
    <property type="component" value="Unassembled WGS sequence"/>
</dbReference>
<organism evidence="2 3">
    <name type="scientific">Fredinandcohnia salidurans</name>
    <dbReference type="NCBI Taxonomy" id="2595041"/>
    <lineage>
        <taxon>Bacteria</taxon>
        <taxon>Bacillati</taxon>
        <taxon>Bacillota</taxon>
        <taxon>Bacilli</taxon>
        <taxon>Bacillales</taxon>
        <taxon>Bacillaceae</taxon>
        <taxon>Fredinandcohnia</taxon>
    </lineage>
</organism>
<evidence type="ECO:0000313" key="2">
    <source>
        <dbReference type="EMBL" id="MFD1780242.1"/>
    </source>
</evidence>
<keyword evidence="1" id="KW-0732">Signal</keyword>
<keyword evidence="3" id="KW-1185">Reference proteome</keyword>
<evidence type="ECO:0000256" key="1">
    <source>
        <dbReference type="SAM" id="SignalP"/>
    </source>
</evidence>
<reference evidence="3" key="1">
    <citation type="journal article" date="2019" name="Int. J. Syst. Evol. Microbiol.">
        <title>The Global Catalogue of Microorganisms (GCM) 10K type strain sequencing project: providing services to taxonomists for standard genome sequencing and annotation.</title>
        <authorList>
            <consortium name="The Broad Institute Genomics Platform"/>
            <consortium name="The Broad Institute Genome Sequencing Center for Infectious Disease"/>
            <person name="Wu L."/>
            <person name="Ma J."/>
        </authorList>
    </citation>
    <scope>NUCLEOTIDE SEQUENCE [LARGE SCALE GENOMIC DNA]</scope>
    <source>
        <strain evidence="3">CCUG 15531</strain>
    </source>
</reference>
<evidence type="ECO:0000313" key="3">
    <source>
        <dbReference type="Proteomes" id="UP001597227"/>
    </source>
</evidence>
<protein>
    <submittedName>
        <fullName evidence="2">Uncharacterized protein</fullName>
    </submittedName>
</protein>
<accession>A0ABW4MQL2</accession>
<comment type="caution">
    <text evidence="2">The sequence shown here is derived from an EMBL/GenBank/DDBJ whole genome shotgun (WGS) entry which is preliminary data.</text>
</comment>
<feature type="signal peptide" evidence="1">
    <location>
        <begin position="1"/>
        <end position="26"/>
    </location>
</feature>
<sequence>MRNFVKVLGIVLVLLMLVLPGNTASAHGDGTDCGCGVTPLQGAERNKAVANTLKLTEFSNVKSDLGKRGFEFAGANQVIAVTMPGPAGVIYTIVAVPFVHGNGEVLFAGFTNGEYMGEQPPLAE</sequence>
<dbReference type="RefSeq" id="WP_388039853.1">
    <property type="nucleotide sequence ID" value="NZ_JBHUEK010000025.1"/>
</dbReference>
<proteinExistence type="predicted"/>
<gene>
    <name evidence="2" type="ORF">ACFSFW_16380</name>
</gene>
<name>A0ABW4MQL2_9BACI</name>
<dbReference type="EMBL" id="JBHUEK010000025">
    <property type="protein sequence ID" value="MFD1780242.1"/>
    <property type="molecule type" value="Genomic_DNA"/>
</dbReference>
<feature type="chain" id="PRO_5045419056" evidence="1">
    <location>
        <begin position="27"/>
        <end position="124"/>
    </location>
</feature>